<gene>
    <name evidence="1" type="ORF">ACFQGD_02430</name>
</gene>
<comment type="caution">
    <text evidence="1">The sequence shown here is derived from an EMBL/GenBank/DDBJ whole genome shotgun (WGS) entry which is preliminary data.</text>
</comment>
<sequence>MSYSGRNAWDACWELDADERKPVFVGTLIRDTTPYVAIRVGTTGIPAVISPDDAQTLRAHLQAAIDEAEVSQQLAARRDRARRDALQRVRDCSAADDSAGRDAAITAAIDAEATFSDAAEAAGLDSDEVRQIWRTQVDAEQST</sequence>
<organism evidence="1 2">
    <name type="scientific">Haloechinothrix salitolerans</name>
    <dbReference type="NCBI Taxonomy" id="926830"/>
    <lineage>
        <taxon>Bacteria</taxon>
        <taxon>Bacillati</taxon>
        <taxon>Actinomycetota</taxon>
        <taxon>Actinomycetes</taxon>
        <taxon>Pseudonocardiales</taxon>
        <taxon>Pseudonocardiaceae</taxon>
        <taxon>Haloechinothrix</taxon>
    </lineage>
</organism>
<dbReference type="EMBL" id="JBHSXX010000001">
    <property type="protein sequence ID" value="MFC6865995.1"/>
    <property type="molecule type" value="Genomic_DNA"/>
</dbReference>
<protein>
    <submittedName>
        <fullName evidence="1">Uncharacterized protein</fullName>
    </submittedName>
</protein>
<dbReference type="RefSeq" id="WP_345406762.1">
    <property type="nucleotide sequence ID" value="NZ_BAABLA010000123.1"/>
</dbReference>
<accession>A0ABW2BUH9</accession>
<evidence type="ECO:0000313" key="2">
    <source>
        <dbReference type="Proteomes" id="UP001596337"/>
    </source>
</evidence>
<reference evidence="2" key="1">
    <citation type="journal article" date="2019" name="Int. J. Syst. Evol. Microbiol.">
        <title>The Global Catalogue of Microorganisms (GCM) 10K type strain sequencing project: providing services to taxonomists for standard genome sequencing and annotation.</title>
        <authorList>
            <consortium name="The Broad Institute Genomics Platform"/>
            <consortium name="The Broad Institute Genome Sequencing Center for Infectious Disease"/>
            <person name="Wu L."/>
            <person name="Ma J."/>
        </authorList>
    </citation>
    <scope>NUCLEOTIDE SEQUENCE [LARGE SCALE GENOMIC DNA]</scope>
    <source>
        <strain evidence="2">KCTC 32255</strain>
    </source>
</reference>
<keyword evidence="2" id="KW-1185">Reference proteome</keyword>
<evidence type="ECO:0000313" key="1">
    <source>
        <dbReference type="EMBL" id="MFC6865995.1"/>
    </source>
</evidence>
<dbReference type="Proteomes" id="UP001596337">
    <property type="component" value="Unassembled WGS sequence"/>
</dbReference>
<proteinExistence type="predicted"/>
<name>A0ABW2BUH9_9PSEU</name>